<dbReference type="EMBL" id="QTTT01000001">
    <property type="protein sequence ID" value="REF00472.1"/>
    <property type="molecule type" value="Genomic_DNA"/>
</dbReference>
<evidence type="ECO:0000256" key="1">
    <source>
        <dbReference type="SAM" id="MobiDB-lite"/>
    </source>
</evidence>
<keyword evidence="4" id="KW-1185">Reference proteome</keyword>
<dbReference type="GO" id="GO:0005829">
    <property type="term" value="C:cytosol"/>
    <property type="evidence" value="ECO:0007669"/>
    <property type="project" value="TreeGrafter"/>
</dbReference>
<sequence length="309" mass="33628">MPSDLASDTLIHRPTKRRRNRLSVTRRGRRRTPAADAEQLLTQRIGAPITDGHHRLAIVSVKGGVGKTTLAIGLGATLAAVRNDTVIAVDVSPAFGTLADRLPDASRNHSTAADLAAHHDHIHRLADVRGYTSKTDSGLEILGSDTIINNSRGKRENTYPLLMDTLLRYYPLVISDCGPGIAHRDYEDILARTDQVVVAGSLAADGARSVFRALDWLHAVGHGELARHSVVTLTAVRPDGELLMDTEVLADSIRPRCRRVVRIPHDPSLAYGAEITLDALNGETRRAFLELAAAVADHFPRRHIPQTPQ</sequence>
<dbReference type="InterPro" id="IPR050625">
    <property type="entry name" value="ParA/MinD_ATPase"/>
</dbReference>
<feature type="domain" description="CobQ/CobB/MinD/ParA nucleotide binding" evidence="2">
    <location>
        <begin position="56"/>
        <end position="119"/>
    </location>
</feature>
<name>A0A3D9T9N2_9ACTN</name>
<dbReference type="GO" id="GO:0051782">
    <property type="term" value="P:negative regulation of cell division"/>
    <property type="evidence" value="ECO:0007669"/>
    <property type="project" value="TreeGrafter"/>
</dbReference>
<dbReference type="Pfam" id="PF01656">
    <property type="entry name" value="CbiA"/>
    <property type="match status" value="1"/>
</dbReference>
<dbReference type="SUPFAM" id="SSF52540">
    <property type="entry name" value="P-loop containing nucleoside triphosphate hydrolases"/>
    <property type="match status" value="1"/>
</dbReference>
<reference evidence="3 4" key="1">
    <citation type="submission" date="2018-08" db="EMBL/GenBank/DDBJ databases">
        <title>Sequencing the genomes of 1000 actinobacteria strains.</title>
        <authorList>
            <person name="Klenk H.-P."/>
        </authorList>
    </citation>
    <scope>NUCLEOTIDE SEQUENCE [LARGE SCALE GENOMIC DNA]</scope>
    <source>
        <strain evidence="3 4">DSM 43927</strain>
    </source>
</reference>
<dbReference type="InterPro" id="IPR027417">
    <property type="entry name" value="P-loop_NTPase"/>
</dbReference>
<feature type="compositionally biased region" description="Basic residues" evidence="1">
    <location>
        <begin position="14"/>
        <end position="32"/>
    </location>
</feature>
<accession>A0A3D9T9N2</accession>
<evidence type="ECO:0000259" key="2">
    <source>
        <dbReference type="Pfam" id="PF01656"/>
    </source>
</evidence>
<evidence type="ECO:0000313" key="3">
    <source>
        <dbReference type="EMBL" id="REF00472.1"/>
    </source>
</evidence>
<dbReference type="Proteomes" id="UP000256661">
    <property type="component" value="Unassembled WGS sequence"/>
</dbReference>
<protein>
    <submittedName>
        <fullName evidence="3">MinD-like ATPase involved in chromosome partitioning or flagellar assembly</fullName>
    </submittedName>
</protein>
<dbReference type="GO" id="GO:0009898">
    <property type="term" value="C:cytoplasmic side of plasma membrane"/>
    <property type="evidence" value="ECO:0007669"/>
    <property type="project" value="TreeGrafter"/>
</dbReference>
<evidence type="ECO:0000313" key="4">
    <source>
        <dbReference type="Proteomes" id="UP000256661"/>
    </source>
</evidence>
<comment type="caution">
    <text evidence="3">The sequence shown here is derived from an EMBL/GenBank/DDBJ whole genome shotgun (WGS) entry which is preliminary data.</text>
</comment>
<dbReference type="PANTHER" id="PTHR43384">
    <property type="entry name" value="SEPTUM SITE-DETERMINING PROTEIN MIND HOMOLOG, CHLOROPLASTIC-RELATED"/>
    <property type="match status" value="1"/>
</dbReference>
<dbReference type="InterPro" id="IPR002586">
    <property type="entry name" value="CobQ/CobB/MinD/ParA_Nub-bd_dom"/>
</dbReference>
<dbReference type="PANTHER" id="PTHR43384:SF14">
    <property type="entry name" value="ESX-1 SECRETION-ASSOCIATED PROTEIN ESPI"/>
    <property type="match status" value="1"/>
</dbReference>
<dbReference type="GO" id="GO:0016887">
    <property type="term" value="F:ATP hydrolysis activity"/>
    <property type="evidence" value="ECO:0007669"/>
    <property type="project" value="TreeGrafter"/>
</dbReference>
<dbReference type="GO" id="GO:0005524">
    <property type="term" value="F:ATP binding"/>
    <property type="evidence" value="ECO:0007669"/>
    <property type="project" value="TreeGrafter"/>
</dbReference>
<feature type="region of interest" description="Disordered" evidence="1">
    <location>
        <begin position="14"/>
        <end position="34"/>
    </location>
</feature>
<keyword evidence="3" id="KW-0966">Cell projection</keyword>
<organism evidence="3 4">
    <name type="scientific">Thermomonospora umbrina</name>
    <dbReference type="NCBI Taxonomy" id="111806"/>
    <lineage>
        <taxon>Bacteria</taxon>
        <taxon>Bacillati</taxon>
        <taxon>Actinomycetota</taxon>
        <taxon>Actinomycetes</taxon>
        <taxon>Streptosporangiales</taxon>
        <taxon>Thermomonosporaceae</taxon>
        <taxon>Thermomonospora</taxon>
    </lineage>
</organism>
<dbReference type="Gene3D" id="3.40.50.300">
    <property type="entry name" value="P-loop containing nucleotide triphosphate hydrolases"/>
    <property type="match status" value="1"/>
</dbReference>
<keyword evidence="3" id="KW-0969">Cilium</keyword>
<dbReference type="RefSeq" id="WP_170177838.1">
    <property type="nucleotide sequence ID" value="NZ_QTTT01000001.1"/>
</dbReference>
<keyword evidence="3" id="KW-0282">Flagellum</keyword>
<gene>
    <name evidence="3" type="ORF">DFJ69_6012</name>
</gene>
<dbReference type="AlphaFoldDB" id="A0A3D9T9N2"/>
<proteinExistence type="predicted"/>